<dbReference type="SUPFAM" id="SSF49899">
    <property type="entry name" value="Concanavalin A-like lectins/glucanases"/>
    <property type="match status" value="1"/>
</dbReference>
<name>A0A2I4BSM0_AUSLI</name>
<dbReference type="Pfam" id="PF13765">
    <property type="entry name" value="PRY"/>
    <property type="match status" value="1"/>
</dbReference>
<keyword evidence="2" id="KW-1185">Reference proteome</keyword>
<dbReference type="OrthoDB" id="9049620at2759"/>
<dbReference type="GeneID" id="106522317"/>
<dbReference type="CDD" id="cd12893">
    <property type="entry name" value="SPRY_PRY_TRIM35"/>
    <property type="match status" value="1"/>
</dbReference>
<dbReference type="InterPro" id="IPR043136">
    <property type="entry name" value="B30.2/SPRY_sf"/>
</dbReference>
<dbReference type="PANTHER" id="PTHR24103">
    <property type="entry name" value="E3 UBIQUITIN-PROTEIN LIGASE TRIM"/>
    <property type="match status" value="1"/>
</dbReference>
<dbReference type="InterPro" id="IPR050143">
    <property type="entry name" value="TRIM/RBCC"/>
</dbReference>
<dbReference type="AlphaFoldDB" id="A0A2I4BSM0"/>
<dbReference type="SMART" id="SM00589">
    <property type="entry name" value="PRY"/>
    <property type="match status" value="1"/>
</dbReference>
<feature type="domain" description="B30.2/SPRY" evidence="1">
    <location>
        <begin position="60"/>
        <end position="247"/>
    </location>
</feature>
<dbReference type="Proteomes" id="UP000192220">
    <property type="component" value="Unplaced"/>
</dbReference>
<evidence type="ECO:0000259" key="1">
    <source>
        <dbReference type="PROSITE" id="PS50188"/>
    </source>
</evidence>
<evidence type="ECO:0000313" key="3">
    <source>
        <dbReference type="RefSeq" id="XP_013870747.1"/>
    </source>
</evidence>
<proteinExistence type="predicted"/>
<dbReference type="InterPro" id="IPR003877">
    <property type="entry name" value="SPRY_dom"/>
</dbReference>
<dbReference type="Gene3D" id="2.60.120.920">
    <property type="match status" value="1"/>
</dbReference>
<evidence type="ECO:0000313" key="2">
    <source>
        <dbReference type="Proteomes" id="UP000192220"/>
    </source>
</evidence>
<gene>
    <name evidence="3" type="primary">LOC106522317</name>
</gene>
<dbReference type="InParanoid" id="A0A2I4BSM0"/>
<dbReference type="InterPro" id="IPR006574">
    <property type="entry name" value="PRY"/>
</dbReference>
<dbReference type="PRINTS" id="PR01407">
    <property type="entry name" value="BUTYPHLNCDUF"/>
</dbReference>
<dbReference type="RefSeq" id="XP_013870747.1">
    <property type="nucleotide sequence ID" value="XM_014015293.1"/>
</dbReference>
<dbReference type="Pfam" id="PF00622">
    <property type="entry name" value="SPRY"/>
    <property type="match status" value="1"/>
</dbReference>
<dbReference type="KEGG" id="alim:106522317"/>
<dbReference type="InterPro" id="IPR001870">
    <property type="entry name" value="B30.2/SPRY"/>
</dbReference>
<dbReference type="InterPro" id="IPR003879">
    <property type="entry name" value="Butyrophylin_SPRY"/>
</dbReference>
<accession>A0A2I4BSM0</accession>
<protein>
    <submittedName>
        <fullName evidence="3">Zinc-binding protein A33-like</fullName>
    </submittedName>
</protein>
<reference evidence="3" key="1">
    <citation type="submission" date="2025-08" db="UniProtKB">
        <authorList>
            <consortium name="RefSeq"/>
        </authorList>
    </citation>
    <scope>IDENTIFICATION</scope>
    <source>
        <strain evidence="3">Quisiro</strain>
        <tissue evidence="3">Liver</tissue>
    </source>
</reference>
<dbReference type="PROSITE" id="PS50188">
    <property type="entry name" value="B302_SPRY"/>
    <property type="match status" value="1"/>
</dbReference>
<organism evidence="2 3">
    <name type="scientific">Austrofundulus limnaeus</name>
    <name type="common">Annual killifish</name>
    <dbReference type="NCBI Taxonomy" id="52670"/>
    <lineage>
        <taxon>Eukaryota</taxon>
        <taxon>Metazoa</taxon>
        <taxon>Chordata</taxon>
        <taxon>Craniata</taxon>
        <taxon>Vertebrata</taxon>
        <taxon>Euteleostomi</taxon>
        <taxon>Actinopterygii</taxon>
        <taxon>Neopterygii</taxon>
        <taxon>Teleostei</taxon>
        <taxon>Neoteleostei</taxon>
        <taxon>Acanthomorphata</taxon>
        <taxon>Ovalentaria</taxon>
        <taxon>Atherinomorphae</taxon>
        <taxon>Cyprinodontiformes</taxon>
        <taxon>Rivulidae</taxon>
        <taxon>Austrofundulus</taxon>
    </lineage>
</organism>
<dbReference type="InterPro" id="IPR013320">
    <property type="entry name" value="ConA-like_dom_sf"/>
</dbReference>
<dbReference type="SMART" id="SM00449">
    <property type="entry name" value="SPRY"/>
    <property type="match status" value="1"/>
</dbReference>
<sequence>MDLQKQERLISKEICQVGQTSPNMLGCVWDLGPVGPSLRCPLLDDPQLPSGALIDQAKHLGNLAFNIWTNMKDLVSYSPIILDPNTAGPGLVLSEDLCIIDRGDQQLPFNPERFGTCSVLGSEGLESGVHRWIVEVGDSKGWILGVLAESVQRRGYIESGLWEIEFFEGKYSVLSPGARPSDPSFQQKLQRIRVSLDWDGGTLSFSDPDTNTHIHTFTHTFTEKMFPYIYTADKVEISQMKVSAIKVQF</sequence>